<dbReference type="SUPFAM" id="SSF142695">
    <property type="entry name" value="RibA-like"/>
    <property type="match status" value="1"/>
</dbReference>
<comment type="pathway">
    <text evidence="3">Cofactor biosynthesis; riboflavin biosynthesis.</text>
</comment>
<keyword evidence="8" id="KW-0464">Manganese</keyword>
<dbReference type="GO" id="GO:0008686">
    <property type="term" value="F:3,4-dihydroxy-2-butanone-4-phosphate synthase activity"/>
    <property type="evidence" value="ECO:0007669"/>
    <property type="project" value="InterPro"/>
</dbReference>
<evidence type="ECO:0000256" key="5">
    <source>
        <dbReference type="ARBA" id="ARBA00022619"/>
    </source>
</evidence>
<dbReference type="GO" id="GO:0005829">
    <property type="term" value="C:cytosol"/>
    <property type="evidence" value="ECO:0007669"/>
    <property type="project" value="TreeGrafter"/>
</dbReference>
<keyword evidence="9" id="KW-0456">Lyase</keyword>
<dbReference type="Pfam" id="PF00925">
    <property type="entry name" value="GTP_cyclohydro2"/>
    <property type="match status" value="1"/>
</dbReference>
<dbReference type="Gene3D" id="3.40.50.10990">
    <property type="entry name" value="GTP cyclohydrolase II"/>
    <property type="match status" value="1"/>
</dbReference>
<protein>
    <recommendedName>
        <fullName evidence="10">GTP cyclohydrolase II domain-containing protein</fullName>
    </recommendedName>
</protein>
<dbReference type="InterPro" id="IPR032677">
    <property type="entry name" value="GTP_cyclohydro_II"/>
</dbReference>
<evidence type="ECO:0000256" key="4">
    <source>
        <dbReference type="ARBA" id="ARBA00005520"/>
    </source>
</evidence>
<dbReference type="HAMAP" id="MF_00180">
    <property type="entry name" value="RibB"/>
    <property type="match status" value="1"/>
</dbReference>
<evidence type="ECO:0000256" key="1">
    <source>
        <dbReference type="ARBA" id="ARBA00001936"/>
    </source>
</evidence>
<proteinExistence type="inferred from homology"/>
<keyword evidence="7" id="KW-0460">Magnesium</keyword>
<evidence type="ECO:0000256" key="3">
    <source>
        <dbReference type="ARBA" id="ARBA00005104"/>
    </source>
</evidence>
<keyword evidence="6" id="KW-0479">Metal-binding</keyword>
<dbReference type="GO" id="GO:0046872">
    <property type="term" value="F:metal ion binding"/>
    <property type="evidence" value="ECO:0007669"/>
    <property type="project" value="UniProtKB-KW"/>
</dbReference>
<reference evidence="11" key="1">
    <citation type="submission" date="2018-05" db="EMBL/GenBank/DDBJ databases">
        <authorList>
            <person name="Lanie J.A."/>
            <person name="Ng W.-L."/>
            <person name="Kazmierczak K.M."/>
            <person name="Andrzejewski T.M."/>
            <person name="Davidsen T.M."/>
            <person name="Wayne K.J."/>
            <person name="Tettelin H."/>
            <person name="Glass J.I."/>
            <person name="Rusch D."/>
            <person name="Podicherti R."/>
            <person name="Tsui H.-C.T."/>
            <person name="Winkler M.E."/>
        </authorList>
    </citation>
    <scope>NUCLEOTIDE SEQUENCE</scope>
</reference>
<dbReference type="GO" id="GO:0009231">
    <property type="term" value="P:riboflavin biosynthetic process"/>
    <property type="evidence" value="ECO:0007669"/>
    <property type="project" value="UniProtKB-UniPathway"/>
</dbReference>
<accession>A0A381UTM7</accession>
<dbReference type="UniPathway" id="UPA00275"/>
<dbReference type="EMBL" id="UINC01007118">
    <property type="protein sequence ID" value="SVA31515.1"/>
    <property type="molecule type" value="Genomic_DNA"/>
</dbReference>
<keyword evidence="5" id="KW-0686">Riboflavin biosynthesis</keyword>
<evidence type="ECO:0000313" key="11">
    <source>
        <dbReference type="EMBL" id="SVA31515.1"/>
    </source>
</evidence>
<dbReference type="AlphaFoldDB" id="A0A381UTM7"/>
<dbReference type="InterPro" id="IPR036144">
    <property type="entry name" value="RibA-like_sf"/>
</dbReference>
<evidence type="ECO:0000256" key="7">
    <source>
        <dbReference type="ARBA" id="ARBA00022842"/>
    </source>
</evidence>
<comment type="similarity">
    <text evidence="4">In the N-terminal section; belongs to the DHBP synthase family.</text>
</comment>
<dbReference type="GO" id="GO:0003935">
    <property type="term" value="F:GTP cyclohydrolase II activity"/>
    <property type="evidence" value="ECO:0007669"/>
    <property type="project" value="TreeGrafter"/>
</dbReference>
<name>A0A381UTM7_9ZZZZ</name>
<dbReference type="PANTHER" id="PTHR21327:SF18">
    <property type="entry name" value="3,4-DIHYDROXY-2-BUTANONE 4-PHOSPHATE SYNTHASE"/>
    <property type="match status" value="1"/>
</dbReference>
<dbReference type="Gene3D" id="3.90.870.10">
    <property type="entry name" value="DHBP synthase"/>
    <property type="match status" value="1"/>
</dbReference>
<dbReference type="PANTHER" id="PTHR21327">
    <property type="entry name" value="GTP CYCLOHYDROLASE II-RELATED"/>
    <property type="match status" value="1"/>
</dbReference>
<dbReference type="InterPro" id="IPR017945">
    <property type="entry name" value="DHBP_synth_RibB-like_a/b_dom"/>
</dbReference>
<dbReference type="SUPFAM" id="SSF55821">
    <property type="entry name" value="YrdC/RibB"/>
    <property type="match status" value="1"/>
</dbReference>
<organism evidence="11">
    <name type="scientific">marine metagenome</name>
    <dbReference type="NCBI Taxonomy" id="408172"/>
    <lineage>
        <taxon>unclassified sequences</taxon>
        <taxon>metagenomes</taxon>
        <taxon>ecological metagenomes</taxon>
    </lineage>
</organism>
<dbReference type="PIRSF" id="PIRSF001259">
    <property type="entry name" value="RibA"/>
    <property type="match status" value="1"/>
</dbReference>
<evidence type="ECO:0000256" key="2">
    <source>
        <dbReference type="ARBA" id="ARBA00001946"/>
    </source>
</evidence>
<sequence>MKKTSSTIKEIIKDVKKGKMFILVDNKDRENEGDLVIPASKASAKKINFMAKHGRGLICLALTSQKVKKLNLSLMSSINKSRTQTAFTVSIESGKGISTGISAHDRAKTIKVAIKPSSSKKDIVSPGHVFPLVAKNGGVLERAGHTEASVDISKLAKLNPSAVICEVMNEDGTMARYKDLIPFAKIHKLKILKIEDLISYRLKTERFIKNISNRKISIKKFGKFDLKTFINKLDGVKHYAITKGKFNPNRAARVRVISTNILNNFLNFKKDIFNTSLKYLNKFNNFALIICEGTNSKSLSSEKTTILRYYGIGAQIIKELKIKNMILVSRSKKRIIALEGYNIKITKQEIIK</sequence>
<dbReference type="Pfam" id="PF00926">
    <property type="entry name" value="DHBP_synthase"/>
    <property type="match status" value="1"/>
</dbReference>
<dbReference type="NCBIfam" id="TIGR00506">
    <property type="entry name" value="ribB"/>
    <property type="match status" value="1"/>
</dbReference>
<dbReference type="FunFam" id="3.90.870.10:FF:000001">
    <property type="entry name" value="Riboflavin biosynthesis protein RibBA"/>
    <property type="match status" value="1"/>
</dbReference>
<evidence type="ECO:0000256" key="9">
    <source>
        <dbReference type="ARBA" id="ARBA00023239"/>
    </source>
</evidence>
<evidence type="ECO:0000259" key="10">
    <source>
        <dbReference type="Pfam" id="PF00925"/>
    </source>
</evidence>
<comment type="cofactor">
    <cofactor evidence="1">
        <name>Mn(2+)</name>
        <dbReference type="ChEBI" id="CHEBI:29035"/>
    </cofactor>
</comment>
<feature type="domain" description="GTP cyclohydrolase II" evidence="10">
    <location>
        <begin position="281"/>
        <end position="348"/>
    </location>
</feature>
<gene>
    <name evidence="11" type="ORF">METZ01_LOCUS84369</name>
</gene>
<dbReference type="InterPro" id="IPR000422">
    <property type="entry name" value="DHBP_synthase_RibB"/>
</dbReference>
<evidence type="ECO:0000256" key="6">
    <source>
        <dbReference type="ARBA" id="ARBA00022723"/>
    </source>
</evidence>
<evidence type="ECO:0000256" key="8">
    <source>
        <dbReference type="ARBA" id="ARBA00023211"/>
    </source>
</evidence>
<comment type="cofactor">
    <cofactor evidence="2">
        <name>Mg(2+)</name>
        <dbReference type="ChEBI" id="CHEBI:18420"/>
    </cofactor>
</comment>